<dbReference type="GO" id="GO:0004674">
    <property type="term" value="F:protein serine/threonine kinase activity"/>
    <property type="evidence" value="ECO:0007669"/>
    <property type="project" value="TreeGrafter"/>
</dbReference>
<dbReference type="PANTHER" id="PTHR43289">
    <property type="entry name" value="MITOGEN-ACTIVATED PROTEIN KINASE KINASE KINASE 20-RELATED"/>
    <property type="match status" value="1"/>
</dbReference>
<evidence type="ECO:0000256" key="4">
    <source>
        <dbReference type="ARBA" id="ARBA00022840"/>
    </source>
</evidence>
<feature type="region of interest" description="Disordered" evidence="5">
    <location>
        <begin position="302"/>
        <end position="350"/>
    </location>
</feature>
<feature type="compositionally biased region" description="Basic and acidic residues" evidence="5">
    <location>
        <begin position="306"/>
        <end position="319"/>
    </location>
</feature>
<gene>
    <name evidence="7" type="ORF">GRX01_05185</name>
</gene>
<feature type="region of interest" description="Disordered" evidence="5">
    <location>
        <begin position="406"/>
        <end position="440"/>
    </location>
</feature>
<dbReference type="GO" id="GO:0005524">
    <property type="term" value="F:ATP binding"/>
    <property type="evidence" value="ECO:0007669"/>
    <property type="project" value="UniProtKB-KW"/>
</dbReference>
<evidence type="ECO:0000259" key="6">
    <source>
        <dbReference type="PROSITE" id="PS50011"/>
    </source>
</evidence>
<proteinExistence type="predicted"/>
<keyword evidence="2" id="KW-0547">Nucleotide-binding</keyword>
<organism evidence="7 8">
    <name type="scientific">Halobaculum saliterrae</name>
    <dbReference type="NCBI Taxonomy" id="2073113"/>
    <lineage>
        <taxon>Archaea</taxon>
        <taxon>Methanobacteriati</taxon>
        <taxon>Methanobacteriota</taxon>
        <taxon>Stenosarchaea group</taxon>
        <taxon>Halobacteria</taxon>
        <taxon>Halobacteriales</taxon>
        <taxon>Haloferacaceae</taxon>
        <taxon>Halobaculum</taxon>
    </lineage>
</organism>
<dbReference type="Proteomes" id="UP000437065">
    <property type="component" value="Unassembled WGS sequence"/>
</dbReference>
<dbReference type="PROSITE" id="PS50011">
    <property type="entry name" value="PROTEIN_KINASE_DOM"/>
    <property type="match status" value="1"/>
</dbReference>
<dbReference type="InterPro" id="IPR011009">
    <property type="entry name" value="Kinase-like_dom_sf"/>
</dbReference>
<evidence type="ECO:0000256" key="2">
    <source>
        <dbReference type="ARBA" id="ARBA00022741"/>
    </source>
</evidence>
<sequence>MPDVTEFASPPRQSVDYRTIEKEQPIGRGGQAAVYRVTLTEESGPNHIALKEPLRSGTLSAEAQKVFLSEVENWELVDRRERHRNRWSDYEHIVGVVSTGDQLPWIAMEYMDGGSVEGLLESNPAGIDVERAIWTAACVARGLEIAHGNGIAHLDLTPGNILLRETGHGMWDVPKIADWGLARLLAQETGTMEALSPQYAAPEQFDPGEYGEPDTVTDIYQLGAVLYAMVTGDPPYTGSRLNVMRSVVDGGSPPSVQTHRSDVPSEVDGLISRALSAEKTDRFANVTEFRKALNDVLATGCSVDGIRPEDRSRPVERPPTETNPTGSTEVAEGGSEATGSRTDTPESTSELAELSRVDGKEIQNLEMNGISTVADLAGADETSLAHELDRSPNAVARWIGEAKAVRGTDTSLTGDEQTTSKTPKKDNNTTDRTTPASETVPYHRLDRITEAEAKALAAVNITDLHDLANVDDIEIGRKLDRSPNAIARWREEAQRVR</sequence>
<keyword evidence="1" id="KW-0808">Transferase</keyword>
<keyword evidence="8" id="KW-1185">Reference proteome</keyword>
<dbReference type="EMBL" id="WUUS01000003">
    <property type="protein sequence ID" value="MXR40736.1"/>
    <property type="molecule type" value="Genomic_DNA"/>
</dbReference>
<reference evidence="7 8" key="1">
    <citation type="submission" date="2019-12" db="EMBL/GenBank/DDBJ databases">
        <title>Isolation and characterization of three novel carbon monoxide-oxidizing members of Halobacteria from salione crusts and soils.</title>
        <authorList>
            <person name="Myers M.R."/>
            <person name="King G.M."/>
        </authorList>
    </citation>
    <scope>NUCLEOTIDE SEQUENCE [LARGE SCALE GENOMIC DNA]</scope>
    <source>
        <strain evidence="7 8">WSA2</strain>
    </source>
</reference>
<dbReference type="InterPro" id="IPR000719">
    <property type="entry name" value="Prot_kinase_dom"/>
</dbReference>
<comment type="caution">
    <text evidence="7">The sequence shown here is derived from an EMBL/GenBank/DDBJ whole genome shotgun (WGS) entry which is preliminary data.</text>
</comment>
<evidence type="ECO:0000256" key="3">
    <source>
        <dbReference type="ARBA" id="ARBA00022777"/>
    </source>
</evidence>
<dbReference type="RefSeq" id="WP_159664164.1">
    <property type="nucleotide sequence ID" value="NZ_WUUS01000003.1"/>
</dbReference>
<dbReference type="SUPFAM" id="SSF56112">
    <property type="entry name" value="Protein kinase-like (PK-like)"/>
    <property type="match status" value="1"/>
</dbReference>
<name>A0A6B0ST32_9EURY</name>
<feature type="domain" description="Protein kinase" evidence="6">
    <location>
        <begin position="20"/>
        <end position="297"/>
    </location>
</feature>
<feature type="compositionally biased region" description="Polar residues" evidence="5">
    <location>
        <begin position="408"/>
        <end position="421"/>
    </location>
</feature>
<dbReference type="CDD" id="cd14014">
    <property type="entry name" value="STKc_PknB_like"/>
    <property type="match status" value="1"/>
</dbReference>
<keyword evidence="3 7" id="KW-0418">Kinase</keyword>
<feature type="compositionally biased region" description="Polar residues" evidence="5">
    <location>
        <begin position="337"/>
        <end position="350"/>
    </location>
</feature>
<dbReference type="PANTHER" id="PTHR43289:SF6">
    <property type="entry name" value="SERINE_THREONINE-PROTEIN KINASE NEKL-3"/>
    <property type="match status" value="1"/>
</dbReference>
<evidence type="ECO:0000256" key="1">
    <source>
        <dbReference type="ARBA" id="ARBA00022679"/>
    </source>
</evidence>
<evidence type="ECO:0000256" key="5">
    <source>
        <dbReference type="SAM" id="MobiDB-lite"/>
    </source>
</evidence>
<evidence type="ECO:0000313" key="7">
    <source>
        <dbReference type="EMBL" id="MXR40736.1"/>
    </source>
</evidence>
<protein>
    <submittedName>
        <fullName evidence="7">Protein kinase</fullName>
    </submittedName>
</protein>
<dbReference type="Pfam" id="PF00069">
    <property type="entry name" value="Pkinase"/>
    <property type="match status" value="1"/>
</dbReference>
<accession>A0A6B0ST32</accession>
<evidence type="ECO:0000313" key="8">
    <source>
        <dbReference type="Proteomes" id="UP000437065"/>
    </source>
</evidence>
<dbReference type="OrthoDB" id="41005at2157"/>
<dbReference type="Gene3D" id="1.10.510.10">
    <property type="entry name" value="Transferase(Phosphotransferase) domain 1"/>
    <property type="match status" value="1"/>
</dbReference>
<keyword evidence="4" id="KW-0067">ATP-binding</keyword>
<dbReference type="AlphaFoldDB" id="A0A6B0ST32"/>